<gene>
    <name evidence="1" type="ORF">HETIRDRAFT_429755</name>
</gene>
<organism evidence="1 2">
    <name type="scientific">Heterobasidion irregulare (strain TC 32-1)</name>
    <dbReference type="NCBI Taxonomy" id="747525"/>
    <lineage>
        <taxon>Eukaryota</taxon>
        <taxon>Fungi</taxon>
        <taxon>Dikarya</taxon>
        <taxon>Basidiomycota</taxon>
        <taxon>Agaricomycotina</taxon>
        <taxon>Agaricomycetes</taxon>
        <taxon>Russulales</taxon>
        <taxon>Bondarzewiaceae</taxon>
        <taxon>Heterobasidion</taxon>
        <taxon>Heterobasidion annosum species complex</taxon>
    </lineage>
</organism>
<dbReference type="KEGG" id="hir:HETIRDRAFT_429755"/>
<sequence>MPICRELSRLPKAPTRLKSLNFKRTTPGSAAPLITPHFLKGHDHEILDPTHPAARMPIGPRVKLLPLIRTPTFTLRAFPKPLLLKPEVAYEYPFKPKTFQSLGSEKDHGAKVSRKADMSLITVSFNKIIQLSVFMRIKIKRRVKTALILIATRGAKVRTEAKTAREKVEKEVMCFDENDIGADKWILQGWTYVIVPTNAIFLYPWTKLIKDLRDALNSVNRQAQALDGKWEKLLPKVTQGSIPERTSTLSTGASEILVSPALHQQSSTDVSSSVTILHLVLVASPLAKWSKVQKLL</sequence>
<name>W4JVM6_HETIT</name>
<reference evidence="1 2" key="1">
    <citation type="journal article" date="2012" name="New Phytol.">
        <title>Insight into trade-off between wood decay and parasitism from the genome of a fungal forest pathogen.</title>
        <authorList>
            <person name="Olson A."/>
            <person name="Aerts A."/>
            <person name="Asiegbu F."/>
            <person name="Belbahri L."/>
            <person name="Bouzid O."/>
            <person name="Broberg A."/>
            <person name="Canback B."/>
            <person name="Coutinho P.M."/>
            <person name="Cullen D."/>
            <person name="Dalman K."/>
            <person name="Deflorio G."/>
            <person name="van Diepen L.T."/>
            <person name="Dunand C."/>
            <person name="Duplessis S."/>
            <person name="Durling M."/>
            <person name="Gonthier P."/>
            <person name="Grimwood J."/>
            <person name="Fossdal C.G."/>
            <person name="Hansson D."/>
            <person name="Henrissat B."/>
            <person name="Hietala A."/>
            <person name="Himmelstrand K."/>
            <person name="Hoffmeister D."/>
            <person name="Hogberg N."/>
            <person name="James T.Y."/>
            <person name="Karlsson M."/>
            <person name="Kohler A."/>
            <person name="Kues U."/>
            <person name="Lee Y.H."/>
            <person name="Lin Y.C."/>
            <person name="Lind M."/>
            <person name="Lindquist E."/>
            <person name="Lombard V."/>
            <person name="Lucas S."/>
            <person name="Lunden K."/>
            <person name="Morin E."/>
            <person name="Murat C."/>
            <person name="Park J."/>
            <person name="Raffaello T."/>
            <person name="Rouze P."/>
            <person name="Salamov A."/>
            <person name="Schmutz J."/>
            <person name="Solheim H."/>
            <person name="Stahlberg J."/>
            <person name="Velez H."/>
            <person name="de Vries R.P."/>
            <person name="Wiebenga A."/>
            <person name="Woodward S."/>
            <person name="Yakovlev I."/>
            <person name="Garbelotto M."/>
            <person name="Martin F."/>
            <person name="Grigoriev I.V."/>
            <person name="Stenlid J."/>
        </authorList>
    </citation>
    <scope>NUCLEOTIDE SEQUENCE [LARGE SCALE GENOMIC DNA]</scope>
    <source>
        <strain evidence="1 2">TC 32-1</strain>
    </source>
</reference>
<dbReference type="RefSeq" id="XP_009551074.1">
    <property type="nucleotide sequence ID" value="XM_009552779.1"/>
</dbReference>
<dbReference type="Proteomes" id="UP000030671">
    <property type="component" value="Unassembled WGS sequence"/>
</dbReference>
<protein>
    <submittedName>
        <fullName evidence="1">Uncharacterized protein</fullName>
    </submittedName>
</protein>
<dbReference type="AlphaFoldDB" id="W4JVM6"/>
<evidence type="ECO:0000313" key="1">
    <source>
        <dbReference type="EMBL" id="ETW77592.1"/>
    </source>
</evidence>
<dbReference type="HOGENOM" id="CLU_084827_0_0_1"/>
<dbReference type="OrthoDB" id="3265918at2759"/>
<dbReference type="eggNOG" id="ENOG502STBT">
    <property type="taxonomic scope" value="Eukaryota"/>
</dbReference>
<dbReference type="STRING" id="747525.W4JVM6"/>
<accession>W4JVM6</accession>
<dbReference type="EMBL" id="KI925463">
    <property type="protein sequence ID" value="ETW77592.1"/>
    <property type="molecule type" value="Genomic_DNA"/>
</dbReference>
<keyword evidence="2" id="KW-1185">Reference proteome</keyword>
<evidence type="ECO:0000313" key="2">
    <source>
        <dbReference type="Proteomes" id="UP000030671"/>
    </source>
</evidence>
<dbReference type="InParanoid" id="W4JVM6"/>
<dbReference type="GeneID" id="20674379"/>
<proteinExistence type="predicted"/>